<protein>
    <recommendedName>
        <fullName evidence="1">Dual OB-containing domain-containing protein</fullName>
    </recommendedName>
</protein>
<dbReference type="EMBL" id="JBFRYC010000003">
    <property type="protein sequence ID" value="MEX1661387.1"/>
    <property type="molecule type" value="Genomic_DNA"/>
</dbReference>
<sequence length="222" mass="24497">MTKTIICLANSFRPGGSCVAGIEIVNGQFGPWVRPISHRQDQAISEDEKTYADGSSLAMLDLVEISFDAHQPEHHQTENWLITNNLRWTKVGQAESNELVGAVLSHDTPLWRPAQSTYTGRHDLVSGQVAHQFDWSLALIQPETANVEVSHNPYSGNNEVWVSFTWAGTPHKIKLTDPIQFARFNTGVGDRHALQNPFLSVSLAHVWPAKNTASKLVAGLIA</sequence>
<dbReference type="Proteomes" id="UP001557465">
    <property type="component" value="Unassembled WGS sequence"/>
</dbReference>
<keyword evidence="3" id="KW-1185">Reference proteome</keyword>
<organism evidence="2 3">
    <name type="scientific">Thioclava arctica</name>
    <dbReference type="NCBI Taxonomy" id="3238301"/>
    <lineage>
        <taxon>Bacteria</taxon>
        <taxon>Pseudomonadati</taxon>
        <taxon>Pseudomonadota</taxon>
        <taxon>Alphaproteobacteria</taxon>
        <taxon>Rhodobacterales</taxon>
        <taxon>Paracoccaceae</taxon>
        <taxon>Thioclava</taxon>
    </lineage>
</organism>
<feature type="domain" description="Dual OB-containing" evidence="1">
    <location>
        <begin position="3"/>
        <end position="219"/>
    </location>
</feature>
<name>A0ABV3TIP7_9RHOB</name>
<evidence type="ECO:0000313" key="3">
    <source>
        <dbReference type="Proteomes" id="UP001557465"/>
    </source>
</evidence>
<dbReference type="Pfam" id="PF22557">
    <property type="entry name" value="DuOB"/>
    <property type="match status" value="1"/>
</dbReference>
<dbReference type="RefSeq" id="WP_368391431.1">
    <property type="nucleotide sequence ID" value="NZ_JBFRYC010000003.1"/>
</dbReference>
<evidence type="ECO:0000259" key="1">
    <source>
        <dbReference type="Pfam" id="PF22557"/>
    </source>
</evidence>
<comment type="caution">
    <text evidence="2">The sequence shown here is derived from an EMBL/GenBank/DDBJ whole genome shotgun (WGS) entry which is preliminary data.</text>
</comment>
<accession>A0ABV3TIP7</accession>
<evidence type="ECO:0000313" key="2">
    <source>
        <dbReference type="EMBL" id="MEX1661387.1"/>
    </source>
</evidence>
<reference evidence="2 3" key="1">
    <citation type="journal article" date="2011" name="Int. J. Syst. Evol. Microbiol.">
        <title>Zhongshania antarctica gen. nov., sp. nov. and Zhongshania guokunii sp. nov., gammaproteobacteria respectively isolated from coastal attached (fast) ice and surface seawater of the Antarctic.</title>
        <authorList>
            <person name="Li H.J."/>
            <person name="Zhang X.Y."/>
            <person name="Chen C.X."/>
            <person name="Zhang Y.J."/>
            <person name="Gao Z.M."/>
            <person name="Yu Y."/>
            <person name="Chen X.L."/>
            <person name="Chen B."/>
            <person name="Zhang Y.Z."/>
        </authorList>
    </citation>
    <scope>NUCLEOTIDE SEQUENCE [LARGE SCALE GENOMIC DNA]</scope>
    <source>
        <strain evidence="2 3">15-R06ZXC-3</strain>
    </source>
</reference>
<gene>
    <name evidence="2" type="ORF">AB4874_06945</name>
</gene>
<dbReference type="InterPro" id="IPR054335">
    <property type="entry name" value="DuOB_dom"/>
</dbReference>
<proteinExistence type="predicted"/>